<dbReference type="PANTHER" id="PTHR23339">
    <property type="entry name" value="TYROSINE SPECIFIC PROTEIN PHOSPHATASE AND DUAL SPECIFICITY PROTEIN PHOSPHATASE"/>
    <property type="match status" value="1"/>
</dbReference>
<dbReference type="InterPro" id="IPR000242">
    <property type="entry name" value="PTP_cat"/>
</dbReference>
<sequence>MADPPVFEKYKKEGISVVINCSEFDNRKNIPNGFKYYHINVPDYGLPTEKQIEDFLVICEKHRQNNESIVVHCVAGCGRTGQFIVAWAANNGYIPERMDPVRWIRKYRPCSLETKEQMNFARRIAKKYQKN</sequence>
<dbReference type="PROSITE" id="PS00383">
    <property type="entry name" value="TYR_PHOSPHATASE_1"/>
    <property type="match status" value="1"/>
</dbReference>
<dbReference type="PROSITE" id="PS50055">
    <property type="entry name" value="TYR_PHOSPHATASE_PTP"/>
    <property type="match status" value="1"/>
</dbReference>
<evidence type="ECO:0008006" key="4">
    <source>
        <dbReference type="Google" id="ProtNLM"/>
    </source>
</evidence>
<evidence type="ECO:0000313" key="3">
    <source>
        <dbReference type="EMBL" id="GAH24474.1"/>
    </source>
</evidence>
<dbReference type="InterPro" id="IPR050561">
    <property type="entry name" value="PTP"/>
</dbReference>
<dbReference type="PROSITE" id="PS50056">
    <property type="entry name" value="TYR_PHOSPHATASE_2"/>
    <property type="match status" value="1"/>
</dbReference>
<reference evidence="3" key="1">
    <citation type="journal article" date="2014" name="Front. Microbiol.">
        <title>High frequency of phylogenetically diverse reductive dehalogenase-homologous genes in deep subseafloor sedimentary metagenomes.</title>
        <authorList>
            <person name="Kawai M."/>
            <person name="Futagami T."/>
            <person name="Toyoda A."/>
            <person name="Takaki Y."/>
            <person name="Nishi S."/>
            <person name="Hori S."/>
            <person name="Arai W."/>
            <person name="Tsubouchi T."/>
            <person name="Morono Y."/>
            <person name="Uchiyama I."/>
            <person name="Ito T."/>
            <person name="Fujiyama A."/>
            <person name="Inagaki F."/>
            <person name="Takami H."/>
        </authorList>
    </citation>
    <scope>NUCLEOTIDE SEQUENCE</scope>
    <source>
        <strain evidence="3">Expedition CK06-06</strain>
    </source>
</reference>
<dbReference type="Pfam" id="PF22785">
    <property type="entry name" value="Tc-R-P"/>
    <property type="match status" value="1"/>
</dbReference>
<dbReference type="EMBL" id="BARU01003511">
    <property type="protein sequence ID" value="GAH24474.1"/>
    <property type="molecule type" value="Genomic_DNA"/>
</dbReference>
<feature type="domain" description="Tyrosine-protein phosphatase" evidence="1">
    <location>
        <begin position="34"/>
        <end position="128"/>
    </location>
</feature>
<dbReference type="Gene3D" id="3.90.190.10">
    <property type="entry name" value="Protein tyrosine phosphatase superfamily"/>
    <property type="match status" value="1"/>
</dbReference>
<dbReference type="SMART" id="SM00404">
    <property type="entry name" value="PTPc_motif"/>
    <property type="match status" value="1"/>
</dbReference>
<evidence type="ECO:0000259" key="1">
    <source>
        <dbReference type="PROSITE" id="PS50055"/>
    </source>
</evidence>
<protein>
    <recommendedName>
        <fullName evidence="4">Tyrosine specific protein phosphatases domain-containing protein</fullName>
    </recommendedName>
</protein>
<dbReference type="GO" id="GO:0004725">
    <property type="term" value="F:protein tyrosine phosphatase activity"/>
    <property type="evidence" value="ECO:0007669"/>
    <property type="project" value="InterPro"/>
</dbReference>
<dbReference type="InterPro" id="IPR000387">
    <property type="entry name" value="Tyr_Pase_dom"/>
</dbReference>
<dbReference type="InterPro" id="IPR029021">
    <property type="entry name" value="Prot-tyrosine_phosphatase-like"/>
</dbReference>
<feature type="domain" description="Tyrosine specific protein phosphatases" evidence="2">
    <location>
        <begin position="53"/>
        <end position="119"/>
    </location>
</feature>
<dbReference type="SUPFAM" id="SSF52799">
    <property type="entry name" value="(Phosphotyrosine protein) phosphatases II"/>
    <property type="match status" value="1"/>
</dbReference>
<evidence type="ECO:0000259" key="2">
    <source>
        <dbReference type="PROSITE" id="PS50056"/>
    </source>
</evidence>
<comment type="caution">
    <text evidence="3">The sequence shown here is derived from an EMBL/GenBank/DDBJ whole genome shotgun (WGS) entry which is preliminary data.</text>
</comment>
<dbReference type="InterPro" id="IPR003595">
    <property type="entry name" value="Tyr_Pase_cat"/>
</dbReference>
<name>X1F547_9ZZZZ</name>
<proteinExistence type="predicted"/>
<dbReference type="PRINTS" id="PR00700">
    <property type="entry name" value="PRTYPHPHTASE"/>
</dbReference>
<gene>
    <name evidence="3" type="ORF">S03H2_07564</name>
</gene>
<accession>X1F547</accession>
<dbReference type="InterPro" id="IPR016130">
    <property type="entry name" value="Tyr_Pase_AS"/>
</dbReference>
<organism evidence="3">
    <name type="scientific">marine sediment metagenome</name>
    <dbReference type="NCBI Taxonomy" id="412755"/>
    <lineage>
        <taxon>unclassified sequences</taxon>
        <taxon>metagenomes</taxon>
        <taxon>ecological metagenomes</taxon>
    </lineage>
</organism>
<dbReference type="AlphaFoldDB" id="X1F547"/>